<dbReference type="Gene3D" id="3.30.700.10">
    <property type="entry name" value="Glycoprotein, Type 4 Pilin"/>
    <property type="match status" value="1"/>
</dbReference>
<evidence type="ECO:0000256" key="1">
    <source>
        <dbReference type="SAM" id="Phobius"/>
    </source>
</evidence>
<accession>A0A1I4IR72</accession>
<evidence type="ECO:0000313" key="2">
    <source>
        <dbReference type="EMBL" id="SFL56567.1"/>
    </source>
</evidence>
<dbReference type="SUPFAM" id="SSF54523">
    <property type="entry name" value="Pili subunits"/>
    <property type="match status" value="1"/>
</dbReference>
<keyword evidence="1" id="KW-0812">Transmembrane</keyword>
<dbReference type="InterPro" id="IPR045584">
    <property type="entry name" value="Pilin-like"/>
</dbReference>
<dbReference type="Pfam" id="PF07963">
    <property type="entry name" value="N_methyl"/>
    <property type="match status" value="1"/>
</dbReference>
<feature type="transmembrane region" description="Helical" evidence="1">
    <location>
        <begin position="20"/>
        <end position="40"/>
    </location>
</feature>
<dbReference type="NCBIfam" id="TIGR02532">
    <property type="entry name" value="IV_pilin_GFxxxE"/>
    <property type="match status" value="1"/>
</dbReference>
<proteinExistence type="predicted"/>
<organism evidence="2 3">
    <name type="scientific">Rugamonas rubra</name>
    <dbReference type="NCBI Taxonomy" id="758825"/>
    <lineage>
        <taxon>Bacteria</taxon>
        <taxon>Pseudomonadati</taxon>
        <taxon>Pseudomonadota</taxon>
        <taxon>Betaproteobacteria</taxon>
        <taxon>Burkholderiales</taxon>
        <taxon>Oxalobacteraceae</taxon>
        <taxon>Telluria group</taxon>
        <taxon>Rugamonas</taxon>
    </lineage>
</organism>
<gene>
    <name evidence="2" type="ORF">SAMN02982985_00708</name>
</gene>
<dbReference type="RefSeq" id="WP_093383743.1">
    <property type="nucleotide sequence ID" value="NZ_FOTW01000005.1"/>
</dbReference>
<dbReference type="Proteomes" id="UP000199470">
    <property type="component" value="Unassembled WGS sequence"/>
</dbReference>
<reference evidence="2 3" key="1">
    <citation type="submission" date="2016-10" db="EMBL/GenBank/DDBJ databases">
        <authorList>
            <person name="de Groot N.N."/>
        </authorList>
    </citation>
    <scope>NUCLEOTIDE SEQUENCE [LARGE SCALE GENOMIC DNA]</scope>
    <source>
        <strain evidence="2 3">ATCC 43154</strain>
    </source>
</reference>
<dbReference type="OrthoDB" id="5956286at2"/>
<dbReference type="EMBL" id="FOTW01000005">
    <property type="protein sequence ID" value="SFL56567.1"/>
    <property type="molecule type" value="Genomic_DNA"/>
</dbReference>
<dbReference type="AlphaFoldDB" id="A0A1I4IR72"/>
<protein>
    <submittedName>
        <fullName evidence="2">Type IV fimbrial biogenesis protein FimT</fullName>
    </submittedName>
</protein>
<evidence type="ECO:0000313" key="3">
    <source>
        <dbReference type="Proteomes" id="UP000199470"/>
    </source>
</evidence>
<name>A0A1I4IR72_9BURK</name>
<dbReference type="InterPro" id="IPR012902">
    <property type="entry name" value="N_methyl_site"/>
</dbReference>
<keyword evidence="3" id="KW-1185">Reference proteome</keyword>
<dbReference type="STRING" id="758825.SAMN02982985_00708"/>
<keyword evidence="1" id="KW-1133">Transmembrane helix</keyword>
<keyword evidence="1" id="KW-0472">Membrane</keyword>
<sequence length="218" mass="23106">MFQLERAGGWAEAGAGQGGFTMVELMIALVVFAFMLALGVPNMSKWVLASKARSASEFYVDGFARARREAVAHNARSRIVLSPNLVNGQMDWQIDLCFPVPGTPCSQVSGVWSTPDTPAPNDPQGAAGYKSVFRGADALPQADTLVPTLTPQGSSEIYYTELGWVDTTFAQRLTRLQLEPSSQLAGEVPSVALVVTLAGMASKCDPTVAPGDSRGCPP</sequence>